<gene>
    <name evidence="2" type="ORF">SAMN04489726_2145</name>
</gene>
<evidence type="ECO:0000313" key="2">
    <source>
        <dbReference type="EMBL" id="SDM54317.1"/>
    </source>
</evidence>
<protein>
    <submittedName>
        <fullName evidence="2">Uncharacterized protein</fullName>
    </submittedName>
</protein>
<sequence>MSNTEFPTENAPDPAEDAPKPPQGAEVETQTFFFGDAFDD</sequence>
<dbReference type="RefSeq" id="WP_269459644.1">
    <property type="nucleotide sequence ID" value="NZ_JOEF01000056.1"/>
</dbReference>
<dbReference type="AlphaFoldDB" id="A0A1G9U2U7"/>
<accession>A0A1G9U2U7</accession>
<dbReference type="STRING" id="211114.SAMN04489726_2145"/>
<evidence type="ECO:0000313" key="3">
    <source>
        <dbReference type="Proteomes" id="UP000183376"/>
    </source>
</evidence>
<keyword evidence="3" id="KW-1185">Reference proteome</keyword>
<proteinExistence type="predicted"/>
<dbReference type="Proteomes" id="UP000183376">
    <property type="component" value="Chromosome I"/>
</dbReference>
<dbReference type="EMBL" id="LT629701">
    <property type="protein sequence ID" value="SDM54317.1"/>
    <property type="molecule type" value="Genomic_DNA"/>
</dbReference>
<feature type="region of interest" description="Disordered" evidence="1">
    <location>
        <begin position="1"/>
        <end position="26"/>
    </location>
</feature>
<evidence type="ECO:0000256" key="1">
    <source>
        <dbReference type="SAM" id="MobiDB-lite"/>
    </source>
</evidence>
<name>A0A1G9U2U7_ALLAB</name>
<reference evidence="2 3" key="1">
    <citation type="submission" date="2016-10" db="EMBL/GenBank/DDBJ databases">
        <authorList>
            <person name="de Groot N.N."/>
        </authorList>
    </citation>
    <scope>NUCLEOTIDE SEQUENCE [LARGE SCALE GENOMIC DNA]</scope>
    <source>
        <strain evidence="2 3">DSM 44149</strain>
    </source>
</reference>
<organism evidence="2 3">
    <name type="scientific">Allokutzneria albata</name>
    <name type="common">Kibdelosporangium albatum</name>
    <dbReference type="NCBI Taxonomy" id="211114"/>
    <lineage>
        <taxon>Bacteria</taxon>
        <taxon>Bacillati</taxon>
        <taxon>Actinomycetota</taxon>
        <taxon>Actinomycetes</taxon>
        <taxon>Pseudonocardiales</taxon>
        <taxon>Pseudonocardiaceae</taxon>
        <taxon>Allokutzneria</taxon>
    </lineage>
</organism>